<comment type="caution">
    <text evidence="1">The sequence shown here is derived from an EMBL/GenBank/DDBJ whole genome shotgun (WGS) entry which is preliminary data.</text>
</comment>
<keyword evidence="2" id="KW-1185">Reference proteome</keyword>
<evidence type="ECO:0000313" key="2">
    <source>
        <dbReference type="Proteomes" id="UP000591131"/>
    </source>
</evidence>
<reference evidence="1 2" key="1">
    <citation type="submission" date="2020-04" db="EMBL/GenBank/DDBJ databases">
        <title>Perkinsus chesapeaki whole genome sequence.</title>
        <authorList>
            <person name="Bogema D.R."/>
        </authorList>
    </citation>
    <scope>NUCLEOTIDE SEQUENCE [LARGE SCALE GENOMIC DNA]</scope>
    <source>
        <strain evidence="1">ATCC PRA-425</strain>
    </source>
</reference>
<dbReference type="OrthoDB" id="10279697at2759"/>
<proteinExistence type="predicted"/>
<protein>
    <submittedName>
        <fullName evidence="1">Uncharacterized protein</fullName>
    </submittedName>
</protein>
<dbReference type="AlphaFoldDB" id="A0A7J6MSW3"/>
<sequence>MCERCVKYYKVDFTREVANLSLPKVLCPACTRRLKRFEDDPTSFESWREGKRYFVDALQYDYDSVNTRSDACSEEAPCKVCSIVLLKKSNTLQAKHSNRPKKGRPIEQSPVKFLCNKCGLPEEGYDHSQCHKKRRGQAAGREFAKRVEASGFTKHMVREHLREVAMSGVGGSESSQTPLRTGIKLDGHTFLGLSPARYDGQPNSQVCLSTESARDLLRLGHLGLGKDSARQLCSILGREGICFPTSTTTSGCSSALGGHRALNTRE</sequence>
<evidence type="ECO:0000313" key="1">
    <source>
        <dbReference type="EMBL" id="KAF4674672.1"/>
    </source>
</evidence>
<dbReference type="EMBL" id="JAAPAO010000059">
    <property type="protein sequence ID" value="KAF4674672.1"/>
    <property type="molecule type" value="Genomic_DNA"/>
</dbReference>
<accession>A0A7J6MSW3</accession>
<dbReference type="Proteomes" id="UP000591131">
    <property type="component" value="Unassembled WGS sequence"/>
</dbReference>
<gene>
    <name evidence="1" type="ORF">FOL47_008872</name>
</gene>
<name>A0A7J6MSW3_PERCH</name>
<organism evidence="1 2">
    <name type="scientific">Perkinsus chesapeaki</name>
    <name type="common">Clam parasite</name>
    <name type="synonym">Perkinsus andrewsi</name>
    <dbReference type="NCBI Taxonomy" id="330153"/>
    <lineage>
        <taxon>Eukaryota</taxon>
        <taxon>Sar</taxon>
        <taxon>Alveolata</taxon>
        <taxon>Perkinsozoa</taxon>
        <taxon>Perkinsea</taxon>
        <taxon>Perkinsida</taxon>
        <taxon>Perkinsidae</taxon>
        <taxon>Perkinsus</taxon>
    </lineage>
</organism>